<dbReference type="EMBL" id="JBHRZH010000004">
    <property type="protein sequence ID" value="MFC3759818.1"/>
    <property type="molecule type" value="Genomic_DNA"/>
</dbReference>
<dbReference type="InterPro" id="IPR036188">
    <property type="entry name" value="FAD/NAD-bd_sf"/>
</dbReference>
<dbReference type="Pfam" id="PF07992">
    <property type="entry name" value="Pyr_redox_2"/>
    <property type="match status" value="1"/>
</dbReference>
<evidence type="ECO:0000256" key="4">
    <source>
        <dbReference type="ARBA" id="ARBA00023002"/>
    </source>
</evidence>
<feature type="domain" description="Reductase C-terminal" evidence="6">
    <location>
        <begin position="303"/>
        <end position="390"/>
    </location>
</feature>
<dbReference type="PANTHER" id="PTHR43557">
    <property type="entry name" value="APOPTOSIS-INDUCING FACTOR 1"/>
    <property type="match status" value="1"/>
</dbReference>
<dbReference type="SUPFAM" id="SSF55424">
    <property type="entry name" value="FAD/NAD-linked reductases, dimerisation (C-terminal) domain"/>
    <property type="match status" value="1"/>
</dbReference>
<dbReference type="Gene3D" id="3.30.390.30">
    <property type="match status" value="1"/>
</dbReference>
<proteinExistence type="predicted"/>
<dbReference type="PRINTS" id="PR00368">
    <property type="entry name" value="FADPNR"/>
</dbReference>
<evidence type="ECO:0000259" key="6">
    <source>
        <dbReference type="Pfam" id="PF14759"/>
    </source>
</evidence>
<dbReference type="RefSeq" id="WP_239554052.1">
    <property type="nucleotide sequence ID" value="NZ_JAFBCM010000001.1"/>
</dbReference>
<reference evidence="8" key="1">
    <citation type="journal article" date="2019" name="Int. J. Syst. Evol. Microbiol.">
        <title>The Global Catalogue of Microorganisms (GCM) 10K type strain sequencing project: providing services to taxonomists for standard genome sequencing and annotation.</title>
        <authorList>
            <consortium name="The Broad Institute Genomics Platform"/>
            <consortium name="The Broad Institute Genome Sequencing Center for Infectious Disease"/>
            <person name="Wu L."/>
            <person name="Ma J."/>
        </authorList>
    </citation>
    <scope>NUCLEOTIDE SEQUENCE [LARGE SCALE GENOMIC DNA]</scope>
    <source>
        <strain evidence="8">CGMCC 4.7241</strain>
    </source>
</reference>
<dbReference type="Gene3D" id="3.50.50.60">
    <property type="entry name" value="FAD/NAD(P)-binding domain"/>
    <property type="match status" value="2"/>
</dbReference>
<dbReference type="InterPro" id="IPR028202">
    <property type="entry name" value="Reductase_C"/>
</dbReference>
<dbReference type="InterPro" id="IPR023753">
    <property type="entry name" value="FAD/NAD-binding_dom"/>
</dbReference>
<evidence type="ECO:0000313" key="7">
    <source>
        <dbReference type="EMBL" id="MFC3759818.1"/>
    </source>
</evidence>
<evidence type="ECO:0000259" key="5">
    <source>
        <dbReference type="Pfam" id="PF07992"/>
    </source>
</evidence>
<name>A0ABV7Y6P7_9ACTN</name>
<evidence type="ECO:0000313" key="8">
    <source>
        <dbReference type="Proteomes" id="UP001595699"/>
    </source>
</evidence>
<dbReference type="SUPFAM" id="SSF51905">
    <property type="entry name" value="FAD/NAD(P)-binding domain"/>
    <property type="match status" value="1"/>
</dbReference>
<gene>
    <name evidence="7" type="ORF">ACFOUW_03145</name>
</gene>
<keyword evidence="2" id="KW-0285">Flavoprotein</keyword>
<keyword evidence="4" id="KW-0560">Oxidoreductase</keyword>
<organism evidence="7 8">
    <name type="scientific">Tenggerimyces flavus</name>
    <dbReference type="NCBI Taxonomy" id="1708749"/>
    <lineage>
        <taxon>Bacteria</taxon>
        <taxon>Bacillati</taxon>
        <taxon>Actinomycetota</taxon>
        <taxon>Actinomycetes</taxon>
        <taxon>Propionibacteriales</taxon>
        <taxon>Nocardioidaceae</taxon>
        <taxon>Tenggerimyces</taxon>
    </lineage>
</organism>
<keyword evidence="8" id="KW-1185">Reference proteome</keyword>
<evidence type="ECO:0000256" key="3">
    <source>
        <dbReference type="ARBA" id="ARBA00022827"/>
    </source>
</evidence>
<keyword evidence="3" id="KW-0274">FAD</keyword>
<protein>
    <submittedName>
        <fullName evidence="7">NAD(P)/FAD-dependent oxidoreductase</fullName>
    </submittedName>
</protein>
<dbReference type="Pfam" id="PF14759">
    <property type="entry name" value="Reductase_C"/>
    <property type="match status" value="1"/>
</dbReference>
<evidence type="ECO:0000256" key="2">
    <source>
        <dbReference type="ARBA" id="ARBA00022630"/>
    </source>
</evidence>
<sequence length="397" mass="41721">MQRVVVVGSGLAGTHAAMALRRQGYEGELVLVGAEEHQPYDRPPLSKAVLLGNQDDTSLTFSLDELRIELRPNVHATGLRSGVVETSVGDLAYDGLVLATGSEPVRLPGTGGRYLRTKTDALSLRASLREGAQVVVVGAGWIGAEVATAAAKHGCQVTVLELAATPVAHALPAEIASHFVPWYAAAGVELRTNCAVAEVGPDGVSLVDGSSLEADVVVVGVGVRPAAGWLEGSPIPVDRGVLVGADLATGVEGVYAVGDLVARWSPRYGERIRGEHWDDALRSPAVAAANLLGGAEEYDPVPYVWSEQFGRMIQFAGNLGPESKGKLVWRGDPATGEGWSAFWLDSRSCVAAVLAVDQPRDFVQGRRLAEGSVPLDVDKLADPAVMVKATVAEFQRD</sequence>
<comment type="cofactor">
    <cofactor evidence="1">
        <name>FAD</name>
        <dbReference type="ChEBI" id="CHEBI:57692"/>
    </cofactor>
</comment>
<comment type="caution">
    <text evidence="7">The sequence shown here is derived from an EMBL/GenBank/DDBJ whole genome shotgun (WGS) entry which is preliminary data.</text>
</comment>
<dbReference type="PRINTS" id="PR00469">
    <property type="entry name" value="PNDRDTASEII"/>
</dbReference>
<dbReference type="InterPro" id="IPR016156">
    <property type="entry name" value="FAD/NAD-linked_Rdtase_dimer_sf"/>
</dbReference>
<evidence type="ECO:0000256" key="1">
    <source>
        <dbReference type="ARBA" id="ARBA00001974"/>
    </source>
</evidence>
<dbReference type="PANTHER" id="PTHR43557:SF2">
    <property type="entry name" value="RIESKE DOMAIN-CONTAINING PROTEIN-RELATED"/>
    <property type="match status" value="1"/>
</dbReference>
<dbReference type="Proteomes" id="UP001595699">
    <property type="component" value="Unassembled WGS sequence"/>
</dbReference>
<dbReference type="InterPro" id="IPR050446">
    <property type="entry name" value="FAD-oxidoreductase/Apoptosis"/>
</dbReference>
<accession>A0ABV7Y6P7</accession>
<feature type="domain" description="FAD/NAD(P)-binding" evidence="5">
    <location>
        <begin position="3"/>
        <end position="265"/>
    </location>
</feature>